<protein>
    <submittedName>
        <fullName evidence="1">Uncharacterized protein</fullName>
    </submittedName>
</protein>
<name>A0ACD0NR51_9BASI</name>
<proteinExistence type="predicted"/>
<evidence type="ECO:0000313" key="1">
    <source>
        <dbReference type="EMBL" id="PWN48301.1"/>
    </source>
</evidence>
<evidence type="ECO:0000313" key="2">
    <source>
        <dbReference type="Proteomes" id="UP000245626"/>
    </source>
</evidence>
<dbReference type="Proteomes" id="UP000245626">
    <property type="component" value="Unassembled WGS sequence"/>
</dbReference>
<reference evidence="1 2" key="1">
    <citation type="journal article" date="2018" name="Mol. Biol. Evol.">
        <title>Broad Genomic Sampling Reveals a Smut Pathogenic Ancestry of the Fungal Clade Ustilaginomycotina.</title>
        <authorList>
            <person name="Kijpornyongpan T."/>
            <person name="Mondo S.J."/>
            <person name="Barry K."/>
            <person name="Sandor L."/>
            <person name="Lee J."/>
            <person name="Lipzen A."/>
            <person name="Pangilinan J."/>
            <person name="LaButti K."/>
            <person name="Hainaut M."/>
            <person name="Henrissat B."/>
            <person name="Grigoriev I.V."/>
            <person name="Spatafora J.W."/>
            <person name="Aime M.C."/>
        </authorList>
    </citation>
    <scope>NUCLEOTIDE SEQUENCE [LARGE SCALE GENOMIC DNA]</scope>
    <source>
        <strain evidence="1 2">SA 807</strain>
    </source>
</reference>
<keyword evidence="2" id="KW-1185">Reference proteome</keyword>
<sequence>MTWLDGFPSNHFKIRIPMDGDIKCPDDFSEFRIHILDESILAWAELRNLEDGRLIARVDFSKQYRELFSPQPVHRDFLPPNIQQRRLISLLAEDKKVEKRYFLVILDADDLSTVASILLPMPEKRQMTSYLFQPIQRLIVISSGTGFRSAGNFELYHFDFEASPPAASLYSVIKLPASAPDFCDPLRIAPLSSFSPDTYTLPDKFIAGNDIFSFVVDVKAFDLLPFGGEKVRKARRFLLNTSNYHELAAVLPYQELSGVCCFDPRTSRALVCHSIDGPSSDQVLVLTKLDATEDLFNPLPGRGRICFKQRTSLIHEGIGVERSPQVQDYAECEFWHSGGPEDPIRENSPDDPIRYLHDRAELNSEFRALPLLLTKAQVPQAPDGRTSHSFAPGLWKHGVFRMADEHDEKDVVAGFWTLE</sequence>
<dbReference type="EMBL" id="KZ820230">
    <property type="protein sequence ID" value="PWN48301.1"/>
    <property type="molecule type" value="Genomic_DNA"/>
</dbReference>
<gene>
    <name evidence="1" type="ORF">IE53DRAFT_370736</name>
</gene>
<organism evidence="1 2">
    <name type="scientific">Violaceomyces palustris</name>
    <dbReference type="NCBI Taxonomy" id="1673888"/>
    <lineage>
        <taxon>Eukaryota</taxon>
        <taxon>Fungi</taxon>
        <taxon>Dikarya</taxon>
        <taxon>Basidiomycota</taxon>
        <taxon>Ustilaginomycotina</taxon>
        <taxon>Ustilaginomycetes</taxon>
        <taxon>Violaceomycetales</taxon>
        <taxon>Violaceomycetaceae</taxon>
        <taxon>Violaceomyces</taxon>
    </lineage>
</organism>
<accession>A0ACD0NR51</accession>